<evidence type="ECO:0000313" key="2">
    <source>
        <dbReference type="EMBL" id="KAF2765936.1"/>
    </source>
</evidence>
<evidence type="ECO:0000313" key="3">
    <source>
        <dbReference type="Proteomes" id="UP000799436"/>
    </source>
</evidence>
<dbReference type="AlphaFoldDB" id="A0A6G1KZ82"/>
<reference evidence="2" key="1">
    <citation type="journal article" date="2020" name="Stud. Mycol.">
        <title>101 Dothideomycetes genomes: a test case for predicting lifestyles and emergence of pathogens.</title>
        <authorList>
            <person name="Haridas S."/>
            <person name="Albert R."/>
            <person name="Binder M."/>
            <person name="Bloem J."/>
            <person name="Labutti K."/>
            <person name="Salamov A."/>
            <person name="Andreopoulos B."/>
            <person name="Baker S."/>
            <person name="Barry K."/>
            <person name="Bills G."/>
            <person name="Bluhm B."/>
            <person name="Cannon C."/>
            <person name="Castanera R."/>
            <person name="Culley D."/>
            <person name="Daum C."/>
            <person name="Ezra D."/>
            <person name="Gonzalez J."/>
            <person name="Henrissat B."/>
            <person name="Kuo A."/>
            <person name="Liang C."/>
            <person name="Lipzen A."/>
            <person name="Lutzoni F."/>
            <person name="Magnuson J."/>
            <person name="Mondo S."/>
            <person name="Nolan M."/>
            <person name="Ohm R."/>
            <person name="Pangilinan J."/>
            <person name="Park H.-J."/>
            <person name="Ramirez L."/>
            <person name="Alfaro M."/>
            <person name="Sun H."/>
            <person name="Tritt A."/>
            <person name="Yoshinaga Y."/>
            <person name="Zwiers L.-H."/>
            <person name="Turgeon B."/>
            <person name="Goodwin S."/>
            <person name="Spatafora J."/>
            <person name="Crous P."/>
            <person name="Grigoriev I."/>
        </authorList>
    </citation>
    <scope>NUCLEOTIDE SEQUENCE</scope>
    <source>
        <strain evidence="2">CBS 116005</strain>
    </source>
</reference>
<dbReference type="Proteomes" id="UP000799436">
    <property type="component" value="Unassembled WGS sequence"/>
</dbReference>
<name>A0A6G1KZ82_9PEZI</name>
<dbReference type="EMBL" id="ML995880">
    <property type="protein sequence ID" value="KAF2765936.1"/>
    <property type="molecule type" value="Genomic_DNA"/>
</dbReference>
<protein>
    <submittedName>
        <fullName evidence="2">Uncharacterized protein</fullName>
    </submittedName>
</protein>
<feature type="compositionally biased region" description="Basic and acidic residues" evidence="1">
    <location>
        <begin position="9"/>
        <end position="20"/>
    </location>
</feature>
<keyword evidence="3" id="KW-1185">Reference proteome</keyword>
<dbReference type="OrthoDB" id="2503928at2759"/>
<feature type="region of interest" description="Disordered" evidence="1">
    <location>
        <begin position="1"/>
        <end position="113"/>
    </location>
</feature>
<proteinExistence type="predicted"/>
<evidence type="ECO:0000256" key="1">
    <source>
        <dbReference type="SAM" id="MobiDB-lite"/>
    </source>
</evidence>
<sequence>MSQRLLTSFDRHLHNKEVLSRTRKLPNASARVKRISRGIENVPSVSSQSAAEEDEEEEVPVAPSTSRNSRRTTRARAEEVQEVEPTSPDMRHSTGPPERTPRRQPGRCSAGLS</sequence>
<accession>A0A6G1KZ82</accession>
<organism evidence="2 3">
    <name type="scientific">Teratosphaeria nubilosa</name>
    <dbReference type="NCBI Taxonomy" id="161662"/>
    <lineage>
        <taxon>Eukaryota</taxon>
        <taxon>Fungi</taxon>
        <taxon>Dikarya</taxon>
        <taxon>Ascomycota</taxon>
        <taxon>Pezizomycotina</taxon>
        <taxon>Dothideomycetes</taxon>
        <taxon>Dothideomycetidae</taxon>
        <taxon>Mycosphaerellales</taxon>
        <taxon>Teratosphaeriaceae</taxon>
        <taxon>Teratosphaeria</taxon>
    </lineage>
</organism>
<gene>
    <name evidence="2" type="ORF">EJ03DRAFT_354375</name>
</gene>